<dbReference type="AlphaFoldDB" id="A0A937F8E3"/>
<dbReference type="PROSITE" id="PS00622">
    <property type="entry name" value="HTH_LUXR_1"/>
    <property type="match status" value="1"/>
</dbReference>
<dbReference type="InterPro" id="IPR001789">
    <property type="entry name" value="Sig_transdc_resp-reg_receiver"/>
</dbReference>
<feature type="domain" description="HTH luxR-type" evidence="4">
    <location>
        <begin position="142"/>
        <end position="208"/>
    </location>
</feature>
<dbReference type="InterPro" id="IPR016032">
    <property type="entry name" value="Sig_transdc_resp-reg_C-effctor"/>
</dbReference>
<dbReference type="PRINTS" id="PR00038">
    <property type="entry name" value="HTHLUXR"/>
</dbReference>
<evidence type="ECO:0000259" key="5">
    <source>
        <dbReference type="PROSITE" id="PS50110"/>
    </source>
</evidence>
<sequence length="210" mass="23760">MNKIEVIITDDHKLFRDGLRSILQQFDDIEIIGEASSEIELMRMLKEGYDPDIVLMDISLPDGNGLDIIKQMKEEYVSIKCVVITMHADGQYVVKAVKNGAYGYLLKSVDQAELVEAIKTVGLGKKYFNAEVSQLMVTDMALQQDQETNLSERELEVLRLVAQGYTTKEIANQLYVSARTIETHRVNIMRKLNVQNSAEMIKKAAKCDLI</sequence>
<keyword evidence="7" id="KW-1185">Reference proteome</keyword>
<dbReference type="GO" id="GO:0000160">
    <property type="term" value="P:phosphorelay signal transduction system"/>
    <property type="evidence" value="ECO:0007669"/>
    <property type="project" value="InterPro"/>
</dbReference>
<feature type="modified residue" description="4-aspartylphosphate" evidence="3">
    <location>
        <position position="57"/>
    </location>
</feature>
<evidence type="ECO:0000256" key="3">
    <source>
        <dbReference type="PROSITE-ProRule" id="PRU00169"/>
    </source>
</evidence>
<evidence type="ECO:0000313" key="7">
    <source>
        <dbReference type="Proteomes" id="UP000659388"/>
    </source>
</evidence>
<dbReference type="InterPro" id="IPR039420">
    <property type="entry name" value="WalR-like"/>
</dbReference>
<evidence type="ECO:0000256" key="2">
    <source>
        <dbReference type="ARBA" id="ARBA00023125"/>
    </source>
</evidence>
<dbReference type="CDD" id="cd06170">
    <property type="entry name" value="LuxR_C_like"/>
    <property type="match status" value="1"/>
</dbReference>
<dbReference type="PANTHER" id="PTHR43214">
    <property type="entry name" value="TWO-COMPONENT RESPONSE REGULATOR"/>
    <property type="match status" value="1"/>
</dbReference>
<dbReference type="GO" id="GO:0006355">
    <property type="term" value="P:regulation of DNA-templated transcription"/>
    <property type="evidence" value="ECO:0007669"/>
    <property type="project" value="InterPro"/>
</dbReference>
<keyword evidence="2" id="KW-0238">DNA-binding</keyword>
<dbReference type="EMBL" id="JAESIY010000011">
    <property type="protein sequence ID" value="MBL3658221.1"/>
    <property type="molecule type" value="Genomic_DNA"/>
</dbReference>
<keyword evidence="1 3" id="KW-0597">Phosphoprotein</keyword>
<evidence type="ECO:0000256" key="1">
    <source>
        <dbReference type="ARBA" id="ARBA00022553"/>
    </source>
</evidence>
<name>A0A937F8E3_9BACT</name>
<dbReference type="Gene3D" id="3.40.50.2300">
    <property type="match status" value="1"/>
</dbReference>
<dbReference type="SUPFAM" id="SSF46894">
    <property type="entry name" value="C-terminal effector domain of the bipartite response regulators"/>
    <property type="match status" value="1"/>
</dbReference>
<dbReference type="Pfam" id="PF00196">
    <property type="entry name" value="GerE"/>
    <property type="match status" value="1"/>
</dbReference>
<feature type="domain" description="Response regulatory" evidence="5">
    <location>
        <begin position="5"/>
        <end position="122"/>
    </location>
</feature>
<dbReference type="PROSITE" id="PS50110">
    <property type="entry name" value="RESPONSE_REGULATORY"/>
    <property type="match status" value="1"/>
</dbReference>
<proteinExistence type="predicted"/>
<evidence type="ECO:0000259" key="4">
    <source>
        <dbReference type="PROSITE" id="PS50043"/>
    </source>
</evidence>
<evidence type="ECO:0000313" key="6">
    <source>
        <dbReference type="EMBL" id="MBL3658221.1"/>
    </source>
</evidence>
<dbReference type="CDD" id="cd17535">
    <property type="entry name" value="REC_NarL-like"/>
    <property type="match status" value="1"/>
</dbReference>
<protein>
    <submittedName>
        <fullName evidence="6">Response regulator transcription factor</fullName>
    </submittedName>
</protein>
<dbReference type="RefSeq" id="WP_202246014.1">
    <property type="nucleotide sequence ID" value="NZ_JAESIY010000011.1"/>
</dbReference>
<dbReference type="InterPro" id="IPR011006">
    <property type="entry name" value="CheY-like_superfamily"/>
</dbReference>
<dbReference type="GO" id="GO:0003677">
    <property type="term" value="F:DNA binding"/>
    <property type="evidence" value="ECO:0007669"/>
    <property type="project" value="UniProtKB-KW"/>
</dbReference>
<dbReference type="Pfam" id="PF00072">
    <property type="entry name" value="Response_reg"/>
    <property type="match status" value="1"/>
</dbReference>
<dbReference type="Proteomes" id="UP000659388">
    <property type="component" value="Unassembled WGS sequence"/>
</dbReference>
<dbReference type="PANTHER" id="PTHR43214:SF43">
    <property type="entry name" value="TWO-COMPONENT RESPONSE REGULATOR"/>
    <property type="match status" value="1"/>
</dbReference>
<organism evidence="6 7">
    <name type="scientific">Fulvivirga sediminis</name>
    <dbReference type="NCBI Taxonomy" id="2803949"/>
    <lineage>
        <taxon>Bacteria</taxon>
        <taxon>Pseudomonadati</taxon>
        <taxon>Bacteroidota</taxon>
        <taxon>Cytophagia</taxon>
        <taxon>Cytophagales</taxon>
        <taxon>Fulvivirgaceae</taxon>
        <taxon>Fulvivirga</taxon>
    </lineage>
</organism>
<gene>
    <name evidence="6" type="ORF">JL102_18860</name>
</gene>
<dbReference type="PROSITE" id="PS50043">
    <property type="entry name" value="HTH_LUXR_2"/>
    <property type="match status" value="1"/>
</dbReference>
<accession>A0A937F8E3</accession>
<comment type="caution">
    <text evidence="6">The sequence shown here is derived from an EMBL/GenBank/DDBJ whole genome shotgun (WGS) entry which is preliminary data.</text>
</comment>
<dbReference type="SMART" id="SM00448">
    <property type="entry name" value="REC"/>
    <property type="match status" value="1"/>
</dbReference>
<dbReference type="SUPFAM" id="SSF52172">
    <property type="entry name" value="CheY-like"/>
    <property type="match status" value="1"/>
</dbReference>
<reference evidence="6" key="1">
    <citation type="submission" date="2021-01" db="EMBL/GenBank/DDBJ databases">
        <title>Fulvivirga kasyanovii gen. nov., sp nov., a novel member of the phylum Bacteroidetes isolated from seawater in a mussel farm.</title>
        <authorList>
            <person name="Zhao L.-H."/>
            <person name="Wang Z.-J."/>
        </authorList>
    </citation>
    <scope>NUCLEOTIDE SEQUENCE</scope>
    <source>
        <strain evidence="6">2943</strain>
    </source>
</reference>
<dbReference type="InterPro" id="IPR058245">
    <property type="entry name" value="NreC/VraR/RcsB-like_REC"/>
</dbReference>
<dbReference type="SMART" id="SM00421">
    <property type="entry name" value="HTH_LUXR"/>
    <property type="match status" value="1"/>
</dbReference>
<dbReference type="InterPro" id="IPR000792">
    <property type="entry name" value="Tscrpt_reg_LuxR_C"/>
</dbReference>